<dbReference type="InterPro" id="IPR027463">
    <property type="entry name" value="AcrB_DN_DC_subdom"/>
</dbReference>
<feature type="compositionally biased region" description="Basic residues" evidence="1">
    <location>
        <begin position="163"/>
        <end position="175"/>
    </location>
</feature>
<accession>T0ZGU9</accession>
<dbReference type="InterPro" id="IPR001036">
    <property type="entry name" value="Acrflvin-R"/>
</dbReference>
<reference evidence="2" key="2">
    <citation type="journal article" date="2014" name="ISME J.">
        <title>Microbial stratification in low pH oxic and suboxic macroscopic growths along an acid mine drainage.</title>
        <authorList>
            <person name="Mendez-Garcia C."/>
            <person name="Mesa V."/>
            <person name="Sprenger R.R."/>
            <person name="Richter M."/>
            <person name="Diez M.S."/>
            <person name="Solano J."/>
            <person name="Bargiela R."/>
            <person name="Golyshina O.V."/>
            <person name="Manteca A."/>
            <person name="Ramos J.L."/>
            <person name="Gallego J.R."/>
            <person name="Llorente I."/>
            <person name="Martins Dos Santos V.A."/>
            <person name="Jensen O.N."/>
            <person name="Pelaez A.I."/>
            <person name="Sanchez J."/>
            <person name="Ferrer M."/>
        </authorList>
    </citation>
    <scope>NUCLEOTIDE SEQUENCE</scope>
</reference>
<organism evidence="2">
    <name type="scientific">mine drainage metagenome</name>
    <dbReference type="NCBI Taxonomy" id="410659"/>
    <lineage>
        <taxon>unclassified sequences</taxon>
        <taxon>metagenomes</taxon>
        <taxon>ecological metagenomes</taxon>
    </lineage>
</organism>
<dbReference type="PANTHER" id="PTHR32063:SF14">
    <property type="entry name" value="BLL4319 PROTEIN"/>
    <property type="match status" value="1"/>
</dbReference>
<evidence type="ECO:0000256" key="1">
    <source>
        <dbReference type="SAM" id="MobiDB-lite"/>
    </source>
</evidence>
<dbReference type="PANTHER" id="PTHR32063">
    <property type="match status" value="1"/>
</dbReference>
<feature type="region of interest" description="Disordered" evidence="1">
    <location>
        <begin position="149"/>
        <end position="175"/>
    </location>
</feature>
<dbReference type="SUPFAM" id="SSF82693">
    <property type="entry name" value="Multidrug efflux transporter AcrB pore domain, PN1, PN2, PC1 and PC2 subdomains"/>
    <property type="match status" value="2"/>
</dbReference>
<name>T0ZGU9_9ZZZZ</name>
<protein>
    <submittedName>
        <fullName evidence="2">Acriflavin resistance protein</fullName>
    </submittedName>
</protein>
<dbReference type="Pfam" id="PF00873">
    <property type="entry name" value="ACR_tran"/>
    <property type="match status" value="1"/>
</dbReference>
<dbReference type="SUPFAM" id="SSF82714">
    <property type="entry name" value="Multidrug efflux transporter AcrB TolC docking domain, DN and DC subdomains"/>
    <property type="match status" value="1"/>
</dbReference>
<dbReference type="GO" id="GO:0005886">
    <property type="term" value="C:plasma membrane"/>
    <property type="evidence" value="ECO:0007669"/>
    <property type="project" value="TreeGrafter"/>
</dbReference>
<feature type="non-terminal residue" evidence="2">
    <location>
        <position position="175"/>
    </location>
</feature>
<evidence type="ECO:0000313" key="2">
    <source>
        <dbReference type="EMBL" id="EQD28975.1"/>
    </source>
</evidence>
<gene>
    <name evidence="2" type="ORF">B2A_14688</name>
</gene>
<comment type="caution">
    <text evidence="2">The sequence shown here is derived from an EMBL/GenBank/DDBJ whole genome shotgun (WGS) entry which is preliminary data.</text>
</comment>
<sequence>FGGVLLKPWNERTRTATQLQQILQRRWNHIAGARVVAFQFPSLPGSQGLPVQFEITTAEPIANLNAVARQVLARARASGLFFFVDDELKIDQPQDELVVNPNKVADLGLTQQDVASTLGAALGGGYVNYFELGGRSYQVMPQVRQRFRLNSQPDPGLSPAHGLRSHRGARHGGAP</sequence>
<dbReference type="EMBL" id="AUZZ01010673">
    <property type="protein sequence ID" value="EQD28975.1"/>
    <property type="molecule type" value="Genomic_DNA"/>
</dbReference>
<dbReference type="Gene3D" id="3.30.2090.10">
    <property type="entry name" value="Multidrug efflux transporter AcrB TolC docking domain, DN and DC subdomains"/>
    <property type="match status" value="1"/>
</dbReference>
<dbReference type="AlphaFoldDB" id="T0ZGU9"/>
<dbReference type="Gene3D" id="3.30.70.1440">
    <property type="entry name" value="Multidrug efflux transporter AcrB pore domain"/>
    <property type="match status" value="1"/>
</dbReference>
<dbReference type="Gene3D" id="3.30.70.1430">
    <property type="entry name" value="Multidrug efflux transporter AcrB pore domain"/>
    <property type="match status" value="1"/>
</dbReference>
<proteinExistence type="predicted"/>
<dbReference type="GO" id="GO:0042910">
    <property type="term" value="F:xenobiotic transmembrane transporter activity"/>
    <property type="evidence" value="ECO:0007669"/>
    <property type="project" value="TreeGrafter"/>
</dbReference>
<feature type="non-terminal residue" evidence="2">
    <location>
        <position position="1"/>
    </location>
</feature>
<reference evidence="2" key="1">
    <citation type="submission" date="2013-08" db="EMBL/GenBank/DDBJ databases">
        <authorList>
            <person name="Mendez C."/>
            <person name="Richter M."/>
            <person name="Ferrer M."/>
            <person name="Sanchez J."/>
        </authorList>
    </citation>
    <scope>NUCLEOTIDE SEQUENCE</scope>
</reference>